<sequence length="532" mass="59043">MHTLHTYLLFHVLICLRQNGFGNEIINGHKAKKNSMQYMARLTGRGGCGGFLVSEDFVMTAAHCAGLTEVTLGTHNLNKIDRNTMIYSVEKQCQHPNYDNNTLSNDIMLLKLSRKAQMGKKKIKPVKLPSKNPKPLKAKQKCTVAGWGLTKTAGNSADELQVVDVPVIDLKECKNLWGRSLPPEVICAGGYNTPKGICQGDSGGPLVCKGVAVGVVSFNNKSNCDYPDLPNVYTDISQFLPWINDILKKKKYMIEKAVCWTTRKSFKRVHCSAERHHCARPLVTMHPLIKFLLFHVLICLGQNAFGTEIINGHRAKNNTMQYMAHLQDSEHTCGGFLISEDFVMTAAHCAGLTTVILGTHDLNKIDEDTMVYGVQKECVHPDYVYPVMNDIMLVKLSRKAQLGKNIKTIKIPTHPKFLKENKKCTVAGWGLTKTGGNTVNKLQVVDVPVIDLEKCKFVWRWLPPKVICAGGYDTTKGFCDGDSGGPLVCDGVAAGIVSFGEEKCDYPARPNVYTDISKFLPWINDILKKKKC</sequence>
<gene>
    <name evidence="14" type="primary">LOC114434590</name>
</gene>
<dbReference type="GeneID" id="114434590"/>
<keyword evidence="13" id="KW-1185">Reference proteome</keyword>
<dbReference type="RefSeq" id="XP_028259713.1">
    <property type="nucleotide sequence ID" value="XM_028403912.1"/>
</dbReference>
<keyword evidence="5 10" id="KW-0720">Serine protease</keyword>
<feature type="domain" description="Peptidase S1" evidence="12">
    <location>
        <begin position="309"/>
        <end position="528"/>
    </location>
</feature>
<reference evidence="14" key="1">
    <citation type="submission" date="2025-08" db="UniProtKB">
        <authorList>
            <consortium name="RefSeq"/>
        </authorList>
    </citation>
    <scope>IDENTIFICATION</scope>
</reference>
<dbReference type="InterPro" id="IPR001314">
    <property type="entry name" value="Peptidase_S1A"/>
</dbReference>
<feature type="domain" description="Peptidase S1" evidence="12">
    <location>
        <begin position="25"/>
        <end position="248"/>
    </location>
</feature>
<accession>A0A6P7I1L9</accession>
<comment type="similarity">
    <text evidence="2">Belongs to the peptidase S1 family. Snake venom subfamily.</text>
</comment>
<dbReference type="CDD" id="cd00190">
    <property type="entry name" value="Tryp_SPc"/>
    <property type="match status" value="2"/>
</dbReference>
<name>A0A6P7I1L9_9TELE</name>
<evidence type="ECO:0000256" key="11">
    <source>
        <dbReference type="SAM" id="SignalP"/>
    </source>
</evidence>
<dbReference type="FunFam" id="2.40.10.10:FF:000005">
    <property type="entry name" value="Serine protease 37"/>
    <property type="match status" value="1"/>
</dbReference>
<dbReference type="AlphaFoldDB" id="A0A6P7I1L9"/>
<dbReference type="FunFam" id="2.40.10.10:FF:000036">
    <property type="entry name" value="Trypsin beta"/>
    <property type="match status" value="1"/>
</dbReference>
<keyword evidence="11" id="KW-0732">Signal</keyword>
<dbReference type="PROSITE" id="PS00135">
    <property type="entry name" value="TRYPSIN_SER"/>
    <property type="match status" value="1"/>
</dbReference>
<dbReference type="PROSITE" id="PS00134">
    <property type="entry name" value="TRYPSIN_HIS"/>
    <property type="match status" value="2"/>
</dbReference>
<dbReference type="InterPro" id="IPR009003">
    <property type="entry name" value="Peptidase_S1_PA"/>
</dbReference>
<dbReference type="SUPFAM" id="SSF50494">
    <property type="entry name" value="Trypsin-like serine proteases"/>
    <property type="match status" value="2"/>
</dbReference>
<feature type="signal peptide" evidence="11">
    <location>
        <begin position="1"/>
        <end position="22"/>
    </location>
</feature>
<dbReference type="InParanoid" id="A0A6P7I1L9"/>
<keyword evidence="6" id="KW-0865">Zymogen</keyword>
<organism evidence="13 14">
    <name type="scientific">Parambassis ranga</name>
    <name type="common">Indian glassy fish</name>
    <dbReference type="NCBI Taxonomy" id="210632"/>
    <lineage>
        <taxon>Eukaryota</taxon>
        <taxon>Metazoa</taxon>
        <taxon>Chordata</taxon>
        <taxon>Craniata</taxon>
        <taxon>Vertebrata</taxon>
        <taxon>Euteleostomi</taxon>
        <taxon>Actinopterygii</taxon>
        <taxon>Neopterygii</taxon>
        <taxon>Teleostei</taxon>
        <taxon>Neoteleostei</taxon>
        <taxon>Acanthomorphata</taxon>
        <taxon>Ovalentaria</taxon>
        <taxon>Ambassidae</taxon>
        <taxon>Parambassis</taxon>
    </lineage>
</organism>
<dbReference type="Gene3D" id="2.40.10.10">
    <property type="entry name" value="Trypsin-like serine proteases"/>
    <property type="match status" value="2"/>
</dbReference>
<keyword evidence="3 10" id="KW-0645">Protease</keyword>
<evidence type="ECO:0000256" key="7">
    <source>
        <dbReference type="ARBA" id="ARBA00023157"/>
    </source>
</evidence>
<dbReference type="Proteomes" id="UP000515145">
    <property type="component" value="Chromosome 4"/>
</dbReference>
<dbReference type="GO" id="GO:0005576">
    <property type="term" value="C:extracellular region"/>
    <property type="evidence" value="ECO:0007669"/>
    <property type="project" value="UniProtKB-SubCell"/>
</dbReference>
<dbReference type="GO" id="GO:0006508">
    <property type="term" value="P:proteolysis"/>
    <property type="evidence" value="ECO:0007669"/>
    <property type="project" value="UniProtKB-KW"/>
</dbReference>
<comment type="subcellular location">
    <subcellularLocation>
        <location evidence="1">Secreted</location>
        <location evidence="1">Extracellular space</location>
    </subcellularLocation>
</comment>
<dbReference type="InterPro" id="IPR043504">
    <property type="entry name" value="Peptidase_S1_PA_chymotrypsin"/>
</dbReference>
<evidence type="ECO:0000256" key="8">
    <source>
        <dbReference type="ARBA" id="ARBA00036320"/>
    </source>
</evidence>
<evidence type="ECO:0000313" key="14">
    <source>
        <dbReference type="RefSeq" id="XP_028259713.1"/>
    </source>
</evidence>
<dbReference type="InterPro" id="IPR018114">
    <property type="entry name" value="TRYPSIN_HIS"/>
</dbReference>
<evidence type="ECO:0000256" key="2">
    <source>
        <dbReference type="ARBA" id="ARBA00009228"/>
    </source>
</evidence>
<evidence type="ECO:0000256" key="4">
    <source>
        <dbReference type="ARBA" id="ARBA00022801"/>
    </source>
</evidence>
<dbReference type="GO" id="GO:0004252">
    <property type="term" value="F:serine-type endopeptidase activity"/>
    <property type="evidence" value="ECO:0007669"/>
    <property type="project" value="UniProtKB-EC"/>
</dbReference>
<dbReference type="PANTHER" id="PTHR24271">
    <property type="entry name" value="KALLIKREIN-RELATED"/>
    <property type="match status" value="1"/>
</dbReference>
<evidence type="ECO:0000256" key="3">
    <source>
        <dbReference type="ARBA" id="ARBA00022670"/>
    </source>
</evidence>
<dbReference type="FunFam" id="2.40.10.10:FF:000010">
    <property type="entry name" value="Kallikrein related peptidase 11"/>
    <property type="match status" value="1"/>
</dbReference>
<evidence type="ECO:0000256" key="1">
    <source>
        <dbReference type="ARBA" id="ARBA00004239"/>
    </source>
</evidence>
<dbReference type="OrthoDB" id="8440449at2759"/>
<evidence type="ECO:0000256" key="5">
    <source>
        <dbReference type="ARBA" id="ARBA00022825"/>
    </source>
</evidence>
<dbReference type="EC" id="3.4.21.4" evidence="9"/>
<evidence type="ECO:0000256" key="6">
    <source>
        <dbReference type="ARBA" id="ARBA00023145"/>
    </source>
</evidence>
<dbReference type="Pfam" id="PF00089">
    <property type="entry name" value="Trypsin"/>
    <property type="match status" value="2"/>
</dbReference>
<evidence type="ECO:0000256" key="9">
    <source>
        <dbReference type="ARBA" id="ARBA00038868"/>
    </source>
</evidence>
<dbReference type="PRINTS" id="PR00722">
    <property type="entry name" value="CHYMOTRYPSIN"/>
</dbReference>
<comment type="catalytic activity">
    <reaction evidence="8">
        <text>Preferential cleavage: Arg-|-Xaa, Lys-|-Xaa.</text>
        <dbReference type="EC" id="3.4.21.4"/>
    </reaction>
</comment>
<evidence type="ECO:0000259" key="12">
    <source>
        <dbReference type="PROSITE" id="PS50240"/>
    </source>
</evidence>
<protein>
    <recommendedName>
        <fullName evidence="9">trypsin</fullName>
        <ecNumber evidence="9">3.4.21.4</ecNumber>
    </recommendedName>
</protein>
<dbReference type="PROSITE" id="PS50240">
    <property type="entry name" value="TRYPSIN_DOM"/>
    <property type="match status" value="2"/>
</dbReference>
<dbReference type="InterPro" id="IPR001254">
    <property type="entry name" value="Trypsin_dom"/>
</dbReference>
<dbReference type="SMART" id="SM00020">
    <property type="entry name" value="Tryp_SPc"/>
    <property type="match status" value="2"/>
</dbReference>
<proteinExistence type="inferred from homology"/>
<evidence type="ECO:0000256" key="10">
    <source>
        <dbReference type="RuleBase" id="RU363034"/>
    </source>
</evidence>
<keyword evidence="4 10" id="KW-0378">Hydrolase</keyword>
<keyword evidence="7" id="KW-1015">Disulfide bond</keyword>
<feature type="chain" id="PRO_5027880457" description="trypsin" evidence="11">
    <location>
        <begin position="23"/>
        <end position="532"/>
    </location>
</feature>
<dbReference type="PANTHER" id="PTHR24271:SF87">
    <property type="entry name" value="ARGININE ESTERASE-LIKE-RELATED"/>
    <property type="match status" value="1"/>
</dbReference>
<dbReference type="InterPro" id="IPR033116">
    <property type="entry name" value="TRYPSIN_SER"/>
</dbReference>
<evidence type="ECO:0000313" key="13">
    <source>
        <dbReference type="Proteomes" id="UP000515145"/>
    </source>
</evidence>